<gene>
    <name evidence="1" type="primary">lacC</name>
    <name evidence="1" type="ORF">GCM10023172_30300</name>
</gene>
<evidence type="ECO:0000313" key="2">
    <source>
        <dbReference type="Proteomes" id="UP001501243"/>
    </source>
</evidence>
<dbReference type="InterPro" id="IPR027056">
    <property type="entry name" value="Gluconate_2DH_su3"/>
</dbReference>
<sequence length="191" mass="20886">MMNRRLAVRHLTLVAGAAALLPGCLSQSHDEQAATYPLKHLALNANQEKLLAEVCETLIPRTDTPGAKDLSLHLYVLKMLDDCTPPKEQQTFVAGLGQLDAAATRQLGQSFGASAAAQRTALLQRIDEQPTQFSDELAAFYRAARQLAIDGYTGSKYFMTKQVVYELVPGRYDGYFPVSKVNLAVPHHGQS</sequence>
<reference evidence="2" key="1">
    <citation type="journal article" date="2019" name="Int. J. Syst. Evol. Microbiol.">
        <title>The Global Catalogue of Microorganisms (GCM) 10K type strain sequencing project: providing services to taxonomists for standard genome sequencing and annotation.</title>
        <authorList>
            <consortium name="The Broad Institute Genomics Platform"/>
            <consortium name="The Broad Institute Genome Sequencing Center for Infectious Disease"/>
            <person name="Wu L."/>
            <person name="Ma J."/>
        </authorList>
    </citation>
    <scope>NUCLEOTIDE SEQUENCE [LARGE SCALE GENOMIC DNA]</scope>
    <source>
        <strain evidence="2">JCM 17841</strain>
    </source>
</reference>
<dbReference type="Proteomes" id="UP001501243">
    <property type="component" value="Unassembled WGS sequence"/>
</dbReference>
<dbReference type="Pfam" id="PF13618">
    <property type="entry name" value="Gluconate_2-dh3"/>
    <property type="match status" value="1"/>
</dbReference>
<organism evidence="1 2">
    <name type="scientific">Hymenobacter ginsengisoli</name>
    <dbReference type="NCBI Taxonomy" id="1051626"/>
    <lineage>
        <taxon>Bacteria</taxon>
        <taxon>Pseudomonadati</taxon>
        <taxon>Bacteroidota</taxon>
        <taxon>Cytophagia</taxon>
        <taxon>Cytophagales</taxon>
        <taxon>Hymenobacteraceae</taxon>
        <taxon>Hymenobacter</taxon>
    </lineage>
</organism>
<protein>
    <submittedName>
        <fullName evidence="1">Lactose 3-dehydrogenase subunit gamma LacC</fullName>
    </submittedName>
</protein>
<comment type="caution">
    <text evidence="1">The sequence shown here is derived from an EMBL/GenBank/DDBJ whole genome shotgun (WGS) entry which is preliminary data.</text>
</comment>
<evidence type="ECO:0000313" key="1">
    <source>
        <dbReference type="EMBL" id="GAA4504283.1"/>
    </source>
</evidence>
<accession>A0ABP8QMS1</accession>
<name>A0ABP8QMS1_9BACT</name>
<dbReference type="EMBL" id="BAABGQ010000008">
    <property type="protein sequence ID" value="GAA4504283.1"/>
    <property type="molecule type" value="Genomic_DNA"/>
</dbReference>
<proteinExistence type="predicted"/>
<keyword evidence="2" id="KW-1185">Reference proteome</keyword>